<keyword evidence="6" id="KW-1185">Reference proteome</keyword>
<reference evidence="5 6" key="1">
    <citation type="submission" date="2016-10" db="EMBL/GenBank/DDBJ databases">
        <authorList>
            <person name="de Groot N.N."/>
        </authorList>
    </citation>
    <scope>NUCLEOTIDE SEQUENCE [LARGE SCALE GENOMIC DNA]</scope>
    <source>
        <strain evidence="5 6">DSM 43941</strain>
    </source>
</reference>
<evidence type="ECO:0000259" key="4">
    <source>
        <dbReference type="Pfam" id="PF01095"/>
    </source>
</evidence>
<accession>A0A1H2AJ66</accession>
<evidence type="ECO:0000313" key="6">
    <source>
        <dbReference type="Proteomes" id="UP000198688"/>
    </source>
</evidence>
<name>A0A1H2AJ66_9ACTN</name>
<dbReference type="STRING" id="113562.SAMN04489716_3900"/>
<dbReference type="PANTHER" id="PTHR31321">
    <property type="entry name" value="ACYL-COA THIOESTER HYDROLASE YBHC-RELATED"/>
    <property type="match status" value="1"/>
</dbReference>
<dbReference type="GO" id="GO:0030599">
    <property type="term" value="F:pectinesterase activity"/>
    <property type="evidence" value="ECO:0007669"/>
    <property type="project" value="InterPro"/>
</dbReference>
<dbReference type="EMBL" id="LT629758">
    <property type="protein sequence ID" value="SDT46013.1"/>
    <property type="molecule type" value="Genomic_DNA"/>
</dbReference>
<evidence type="ECO:0000256" key="2">
    <source>
        <dbReference type="ARBA" id="ARBA00022801"/>
    </source>
</evidence>
<dbReference type="InterPro" id="IPR012334">
    <property type="entry name" value="Pectin_lyas_fold"/>
</dbReference>
<dbReference type="SUPFAM" id="SSF51126">
    <property type="entry name" value="Pectin lyase-like"/>
    <property type="match status" value="1"/>
</dbReference>
<sequence length="356" mass="37089">MFFYHRKALTHRSHPPCRDLALSERKSPMVRTAAAAVLVTAGLLAVPEPAFAATSFTVATDGSGNYTTIQAAVAASSASGVITIKAGTYYGQVQIPASKSGITLQGATGTSGDVIITGNVPQSTGGVTGSATVYNLAPNSTIKGLTMQNTYGAGSQALALYAAGDRQVYRNVQMKGYQDTFLSWGGTGTSQIRQYVYKSYISGAVDFIYGNGAVVIDSTTIESLNIGSSSNNGYVTAAATDDSNPYGFLITRSVLKSAAAAQTVALGRCWHAGNAADAIGQVLVRDSTIGGHIRQAGAWQDMSGWSWRTCRFNEYNNTGAGATTGTSDRPQMSASTAANYTAQKYLAGSDGWNPVQ</sequence>
<protein>
    <submittedName>
        <fullName evidence="5">Pectinesterase</fullName>
    </submittedName>
</protein>
<comment type="similarity">
    <text evidence="1">Belongs to the pectinesterase family.</text>
</comment>
<dbReference type="Gene3D" id="2.160.20.10">
    <property type="entry name" value="Single-stranded right-handed beta-helix, Pectin lyase-like"/>
    <property type="match status" value="1"/>
</dbReference>
<dbReference type="InterPro" id="IPR000070">
    <property type="entry name" value="Pectinesterase_cat"/>
</dbReference>
<keyword evidence="3" id="KW-0063">Aspartyl esterase</keyword>
<dbReference type="PANTHER" id="PTHR31321:SF57">
    <property type="entry name" value="PECTINESTERASE 53-RELATED"/>
    <property type="match status" value="1"/>
</dbReference>
<evidence type="ECO:0000256" key="3">
    <source>
        <dbReference type="ARBA" id="ARBA00023085"/>
    </source>
</evidence>
<organism evidence="5 6">
    <name type="scientific">Actinoplanes derwentensis</name>
    <dbReference type="NCBI Taxonomy" id="113562"/>
    <lineage>
        <taxon>Bacteria</taxon>
        <taxon>Bacillati</taxon>
        <taxon>Actinomycetota</taxon>
        <taxon>Actinomycetes</taxon>
        <taxon>Micromonosporales</taxon>
        <taxon>Micromonosporaceae</taxon>
        <taxon>Actinoplanes</taxon>
    </lineage>
</organism>
<gene>
    <name evidence="5" type="ORF">SAMN04489716_3900</name>
</gene>
<dbReference type="Proteomes" id="UP000198688">
    <property type="component" value="Chromosome I"/>
</dbReference>
<dbReference type="AlphaFoldDB" id="A0A1H2AJ66"/>
<feature type="domain" description="Pectinesterase catalytic" evidence="4">
    <location>
        <begin position="57"/>
        <end position="348"/>
    </location>
</feature>
<proteinExistence type="inferred from homology"/>
<keyword evidence="2" id="KW-0378">Hydrolase</keyword>
<dbReference type="InterPro" id="IPR011050">
    <property type="entry name" value="Pectin_lyase_fold/virulence"/>
</dbReference>
<dbReference type="GO" id="GO:0009279">
    <property type="term" value="C:cell outer membrane"/>
    <property type="evidence" value="ECO:0007669"/>
    <property type="project" value="TreeGrafter"/>
</dbReference>
<dbReference type="GO" id="GO:0042545">
    <property type="term" value="P:cell wall modification"/>
    <property type="evidence" value="ECO:0007669"/>
    <property type="project" value="InterPro"/>
</dbReference>
<dbReference type="Pfam" id="PF01095">
    <property type="entry name" value="Pectinesterase"/>
    <property type="match status" value="1"/>
</dbReference>
<evidence type="ECO:0000256" key="1">
    <source>
        <dbReference type="ARBA" id="ARBA00008891"/>
    </source>
</evidence>
<evidence type="ECO:0000313" key="5">
    <source>
        <dbReference type="EMBL" id="SDT46013.1"/>
    </source>
</evidence>